<keyword evidence="10" id="KW-1185">Reference proteome</keyword>
<dbReference type="GO" id="GO:0009344">
    <property type="term" value="C:nitrite reductase complex [NAD(P)H]"/>
    <property type="evidence" value="ECO:0007669"/>
    <property type="project" value="EnsemblPlants"/>
</dbReference>
<keyword evidence="6" id="KW-0472">Membrane</keyword>
<evidence type="ECO:0000313" key="10">
    <source>
        <dbReference type="Proteomes" id="UP000017836"/>
    </source>
</evidence>
<comment type="similarity">
    <text evidence="7">Belongs to the PsbQ family.</text>
</comment>
<evidence type="ECO:0000256" key="8">
    <source>
        <dbReference type="SAM" id="MobiDB-lite"/>
    </source>
</evidence>
<dbReference type="PANTHER" id="PTHR33399:SF2">
    <property type="entry name" value="PHOTOSYNTHETIC NDH SUBUNIT OF LUMENAL LOCATION 3, CHLOROPLASTIC"/>
    <property type="match status" value="1"/>
</dbReference>
<dbReference type="AlphaFoldDB" id="W1NX41"/>
<dbReference type="GO" id="GO:0009767">
    <property type="term" value="P:photosynthetic electron transport chain"/>
    <property type="evidence" value="ECO:0000318"/>
    <property type="project" value="GO_Central"/>
</dbReference>
<organism evidence="9 10">
    <name type="scientific">Amborella trichopoda</name>
    <dbReference type="NCBI Taxonomy" id="13333"/>
    <lineage>
        <taxon>Eukaryota</taxon>
        <taxon>Viridiplantae</taxon>
        <taxon>Streptophyta</taxon>
        <taxon>Embryophyta</taxon>
        <taxon>Tracheophyta</taxon>
        <taxon>Spermatophyta</taxon>
        <taxon>Magnoliopsida</taxon>
        <taxon>Amborellales</taxon>
        <taxon>Amborellaceae</taxon>
        <taxon>Amborella</taxon>
    </lineage>
</organism>
<dbReference type="GO" id="GO:0009507">
    <property type="term" value="C:chloroplast"/>
    <property type="evidence" value="ECO:0000318"/>
    <property type="project" value="GO_Central"/>
</dbReference>
<dbReference type="PANTHER" id="PTHR33399">
    <property type="entry name" value="OXYGEN-EVOLVING ENHANCER PROTEIN 3-1, CHLOROPLASTIC"/>
    <property type="match status" value="1"/>
</dbReference>
<dbReference type="STRING" id="13333.W1NX41"/>
<keyword evidence="2" id="KW-0150">Chloroplast</keyword>
<dbReference type="Gramene" id="ERM99860">
    <property type="protein sequence ID" value="ERM99860"/>
    <property type="gene ID" value="AMTR_s00098p00154060"/>
</dbReference>
<dbReference type="GO" id="GO:0009535">
    <property type="term" value="C:chloroplast thylakoid membrane"/>
    <property type="evidence" value="ECO:0007669"/>
    <property type="project" value="UniProtKB-SubCell"/>
</dbReference>
<dbReference type="HOGENOM" id="CLU_104804_0_0_1"/>
<keyword evidence="5" id="KW-0793">Thylakoid</keyword>
<keyword evidence="3" id="KW-0934">Plastid</keyword>
<sequence length="221" mass="24470">MAGLANMNSPSNGNLYKPPQTSRFTLHKSEREKNGFFVKAGASLPPITSRRAALLSFTTLTLSGQLLTAKSQADEGNQLWLPGPFSLPPVSNKIANEETGTRSFLKQGIYMANIGPKGSAYRLGKSAFDLLSMRDLIEQDAWSYVRQFLRLKSTFMYYDFDKVITAAPVDQKEPLTNLANKLFDSVEKLEDAVKSRSLPHAKASFEDSSALLQEVLDRMAI</sequence>
<proteinExistence type="inferred from homology"/>
<keyword evidence="4" id="KW-0809">Transit peptide</keyword>
<evidence type="ECO:0000256" key="2">
    <source>
        <dbReference type="ARBA" id="ARBA00022528"/>
    </source>
</evidence>
<feature type="region of interest" description="Disordered" evidence="8">
    <location>
        <begin position="1"/>
        <end position="21"/>
    </location>
</feature>
<dbReference type="EMBL" id="KI394979">
    <property type="protein sequence ID" value="ERM99860.1"/>
    <property type="molecule type" value="Genomic_DNA"/>
</dbReference>
<dbReference type="eggNOG" id="ENOG502QVCH">
    <property type="taxonomic scope" value="Eukaryota"/>
</dbReference>
<dbReference type="SUPFAM" id="SSF101112">
    <property type="entry name" value="Oxygen-evolving enhancer protein 3"/>
    <property type="match status" value="1"/>
</dbReference>
<protein>
    <submittedName>
        <fullName evidence="9">Uncharacterized protein</fullName>
    </submittedName>
</protein>
<reference evidence="10" key="1">
    <citation type="journal article" date="2013" name="Science">
        <title>The Amborella genome and the evolution of flowering plants.</title>
        <authorList>
            <consortium name="Amborella Genome Project"/>
        </authorList>
    </citation>
    <scope>NUCLEOTIDE SEQUENCE [LARGE SCALE GENOMIC DNA]</scope>
</reference>
<gene>
    <name evidence="9" type="ORF">AMTR_s00098p00154060</name>
</gene>
<accession>W1NX41</accession>
<dbReference type="InterPro" id="IPR023222">
    <property type="entry name" value="PsbQ-like_dom_sf"/>
</dbReference>
<dbReference type="InterPro" id="IPR054099">
    <property type="entry name" value="PSII_PsbQ_pln"/>
</dbReference>
<dbReference type="InterPro" id="IPR008797">
    <property type="entry name" value="PSII_PsbQ"/>
</dbReference>
<evidence type="ECO:0000256" key="7">
    <source>
        <dbReference type="ARBA" id="ARBA00035649"/>
    </source>
</evidence>
<evidence type="ECO:0000256" key="5">
    <source>
        <dbReference type="ARBA" id="ARBA00023078"/>
    </source>
</evidence>
<comment type="subcellular location">
    <subcellularLocation>
        <location evidence="1">Plastid</location>
        <location evidence="1">Chloroplast thylakoid membrane</location>
    </subcellularLocation>
</comment>
<evidence type="ECO:0000256" key="3">
    <source>
        <dbReference type="ARBA" id="ARBA00022640"/>
    </source>
</evidence>
<dbReference type="Gene3D" id="1.20.120.290">
    <property type="entry name" value="Oxygen-evolving enhancer protein 3 (PsbQ), four-helix up-down bundle"/>
    <property type="match status" value="1"/>
</dbReference>
<dbReference type="GO" id="GO:0009055">
    <property type="term" value="F:electron transfer activity"/>
    <property type="evidence" value="ECO:0007669"/>
    <property type="project" value="EnsemblPlants"/>
</dbReference>
<dbReference type="Pfam" id="PF05757">
    <property type="entry name" value="PsbQ"/>
    <property type="match status" value="1"/>
</dbReference>
<evidence type="ECO:0000256" key="6">
    <source>
        <dbReference type="ARBA" id="ARBA00023136"/>
    </source>
</evidence>
<dbReference type="GO" id="GO:0005509">
    <property type="term" value="F:calcium ion binding"/>
    <property type="evidence" value="ECO:0007669"/>
    <property type="project" value="InterPro"/>
</dbReference>
<evidence type="ECO:0000256" key="1">
    <source>
        <dbReference type="ARBA" id="ARBA00004334"/>
    </source>
</evidence>
<dbReference type="Proteomes" id="UP000017836">
    <property type="component" value="Unassembled WGS sequence"/>
</dbReference>
<dbReference type="GO" id="GO:0009654">
    <property type="term" value="C:photosystem II oxygen evolving complex"/>
    <property type="evidence" value="ECO:0007669"/>
    <property type="project" value="InterPro"/>
</dbReference>
<name>W1NX41_AMBTC</name>
<evidence type="ECO:0000313" key="9">
    <source>
        <dbReference type="EMBL" id="ERM99860.1"/>
    </source>
</evidence>
<dbReference type="GO" id="GO:0019898">
    <property type="term" value="C:extrinsic component of membrane"/>
    <property type="evidence" value="ECO:0007669"/>
    <property type="project" value="InterPro"/>
</dbReference>
<evidence type="ECO:0000256" key="4">
    <source>
        <dbReference type="ARBA" id="ARBA00022946"/>
    </source>
</evidence>